<organism evidence="1">
    <name type="scientific">Anguilla anguilla</name>
    <name type="common">European freshwater eel</name>
    <name type="synonym">Muraena anguilla</name>
    <dbReference type="NCBI Taxonomy" id="7936"/>
    <lineage>
        <taxon>Eukaryota</taxon>
        <taxon>Metazoa</taxon>
        <taxon>Chordata</taxon>
        <taxon>Craniata</taxon>
        <taxon>Vertebrata</taxon>
        <taxon>Euteleostomi</taxon>
        <taxon>Actinopterygii</taxon>
        <taxon>Neopterygii</taxon>
        <taxon>Teleostei</taxon>
        <taxon>Anguilliformes</taxon>
        <taxon>Anguillidae</taxon>
        <taxon>Anguilla</taxon>
    </lineage>
</organism>
<dbReference type="AlphaFoldDB" id="A0A0E9RCK5"/>
<sequence>MHCLFLIQKLFSGHHYFAHFCNWLNQQKFDQVLRYANL</sequence>
<protein>
    <submittedName>
        <fullName evidence="1">Uncharacterized protein</fullName>
    </submittedName>
</protein>
<accession>A0A0E9RCK5</accession>
<proteinExistence type="predicted"/>
<name>A0A0E9RCK5_ANGAN</name>
<dbReference type="EMBL" id="GBXM01082045">
    <property type="protein sequence ID" value="JAH26532.1"/>
    <property type="molecule type" value="Transcribed_RNA"/>
</dbReference>
<reference evidence="1" key="1">
    <citation type="submission" date="2014-11" db="EMBL/GenBank/DDBJ databases">
        <authorList>
            <person name="Amaro Gonzalez C."/>
        </authorList>
    </citation>
    <scope>NUCLEOTIDE SEQUENCE</scope>
</reference>
<evidence type="ECO:0000313" key="1">
    <source>
        <dbReference type="EMBL" id="JAH26532.1"/>
    </source>
</evidence>
<reference evidence="1" key="2">
    <citation type="journal article" date="2015" name="Fish Shellfish Immunol.">
        <title>Early steps in the European eel (Anguilla anguilla)-Vibrio vulnificus interaction in the gills: Role of the RtxA13 toxin.</title>
        <authorList>
            <person name="Callol A."/>
            <person name="Pajuelo D."/>
            <person name="Ebbesson L."/>
            <person name="Teles M."/>
            <person name="MacKenzie S."/>
            <person name="Amaro C."/>
        </authorList>
    </citation>
    <scope>NUCLEOTIDE SEQUENCE</scope>
</reference>